<dbReference type="RefSeq" id="WP_154239859.1">
    <property type="nucleotide sequence ID" value="NZ_CALJPI010000182.1"/>
</dbReference>
<organism evidence="1 3">
    <name type="scientific">Holdemania massiliensis</name>
    <dbReference type="NCBI Taxonomy" id="1468449"/>
    <lineage>
        <taxon>Bacteria</taxon>
        <taxon>Bacillati</taxon>
        <taxon>Bacillota</taxon>
        <taxon>Erysipelotrichia</taxon>
        <taxon>Erysipelotrichales</taxon>
        <taxon>Erysipelotrichaceae</taxon>
        <taxon>Holdemania</taxon>
    </lineage>
</organism>
<evidence type="ECO:0000313" key="2">
    <source>
        <dbReference type="EMBL" id="MSC34280.1"/>
    </source>
</evidence>
<evidence type="ECO:0000313" key="4">
    <source>
        <dbReference type="Proteomes" id="UP000480929"/>
    </source>
</evidence>
<dbReference type="AlphaFoldDB" id="A0A6N7SAA9"/>
<protein>
    <submittedName>
        <fullName evidence="1">Uncharacterized protein</fullName>
    </submittedName>
</protein>
<dbReference type="EMBL" id="WKPJ01000029">
    <property type="protein sequence ID" value="MSA90550.1"/>
    <property type="molecule type" value="Genomic_DNA"/>
</dbReference>
<gene>
    <name evidence="2" type="ORF">GKD88_14225</name>
    <name evidence="1" type="ORF">GKE08_14555</name>
</gene>
<reference evidence="3 4" key="1">
    <citation type="journal article" date="2019" name="Nat. Med.">
        <title>A library of human gut bacterial isolates paired with longitudinal multiomics data enables mechanistic microbiome research.</title>
        <authorList>
            <person name="Poyet M."/>
            <person name="Groussin M."/>
            <person name="Gibbons S.M."/>
            <person name="Avila-Pacheco J."/>
            <person name="Jiang X."/>
            <person name="Kearney S.M."/>
            <person name="Perrotta A.R."/>
            <person name="Berdy B."/>
            <person name="Zhao S."/>
            <person name="Lieberman T.D."/>
            <person name="Swanson P.K."/>
            <person name="Smith M."/>
            <person name="Roesemann S."/>
            <person name="Alexander J.E."/>
            <person name="Rich S.A."/>
            <person name="Livny J."/>
            <person name="Vlamakis H."/>
            <person name="Clish C."/>
            <person name="Bullock K."/>
            <person name="Deik A."/>
            <person name="Scott J."/>
            <person name="Pierce K.A."/>
            <person name="Xavier R.J."/>
            <person name="Alm E.J."/>
        </authorList>
    </citation>
    <scope>NUCLEOTIDE SEQUENCE [LARGE SCALE GENOMIC DNA]</scope>
    <source>
        <strain evidence="1 3">BIOML-A4</strain>
        <strain evidence="2 4">BIOML-A5</strain>
    </source>
</reference>
<proteinExistence type="predicted"/>
<evidence type="ECO:0000313" key="1">
    <source>
        <dbReference type="EMBL" id="MSA90550.1"/>
    </source>
</evidence>
<evidence type="ECO:0000313" key="3">
    <source>
        <dbReference type="Proteomes" id="UP000433575"/>
    </source>
</evidence>
<dbReference type="EMBL" id="WKPI01000031">
    <property type="protein sequence ID" value="MSC34280.1"/>
    <property type="molecule type" value="Genomic_DNA"/>
</dbReference>
<keyword evidence="4" id="KW-1185">Reference proteome</keyword>
<name>A0A6N7SAA9_9FIRM</name>
<dbReference type="Proteomes" id="UP000480929">
    <property type="component" value="Unassembled WGS sequence"/>
</dbReference>
<accession>A0A6N7SAA9</accession>
<comment type="caution">
    <text evidence="1">The sequence shown here is derived from an EMBL/GenBank/DDBJ whole genome shotgun (WGS) entry which is preliminary data.</text>
</comment>
<sequence length="148" mass="16914">MKWNVTKHGKQRILKDEKKQTAVILTLEAQTPVIEYQGKTYSVQVERQAHTISLKLVPLGEGNLIWNGKEDGIWALRPPVYEQAEIRFGDFIGQLCCRGVRCQIEKAGHVIGHLQPNQIEMEESDPLLAAFLMLVFSRMIEEKDIMLV</sequence>
<dbReference type="Proteomes" id="UP000433575">
    <property type="component" value="Unassembled WGS sequence"/>
</dbReference>